<feature type="chain" id="PRO_5046211362" evidence="1">
    <location>
        <begin position="22"/>
        <end position="162"/>
    </location>
</feature>
<gene>
    <name evidence="2" type="ORF">MKQ68_19330</name>
</gene>
<dbReference type="Pfam" id="PF20050">
    <property type="entry name" value="DUF6452"/>
    <property type="match status" value="1"/>
</dbReference>
<name>A0ABY6J0S4_9BACT</name>
<accession>A0ABY6J0S4</accession>
<feature type="signal peptide" evidence="1">
    <location>
        <begin position="1"/>
        <end position="21"/>
    </location>
</feature>
<dbReference type="RefSeq" id="WP_244842402.1">
    <property type="nucleotide sequence ID" value="NZ_CP107006.1"/>
</dbReference>
<dbReference type="InterPro" id="IPR045607">
    <property type="entry name" value="DUF6452"/>
</dbReference>
<sequence length="162" mass="17805">MKRNLTKALVLMALTAIGVSACDDETKVCNSKTETYASISFKWLDTSGRNDVVKDSILPNLTVLALGEDTLYKRVGGYRAITVPLSGLADSSRFYLKATATGVADTITFRYKRVPHFISAGCGFVNYFNIDTIFSTQNEIDSVFINSKQVTTDNATTLTLFF</sequence>
<keyword evidence="1" id="KW-0732">Signal</keyword>
<evidence type="ECO:0000313" key="3">
    <source>
        <dbReference type="Proteomes" id="UP001162741"/>
    </source>
</evidence>
<proteinExistence type="predicted"/>
<reference evidence="2" key="1">
    <citation type="submission" date="2022-10" db="EMBL/GenBank/DDBJ databases">
        <title>Chitinophaga sp. nov., isolated from soil.</title>
        <authorList>
            <person name="Jeon C.O."/>
        </authorList>
    </citation>
    <scope>NUCLEOTIDE SEQUENCE</scope>
    <source>
        <strain evidence="2">R8</strain>
    </source>
</reference>
<organism evidence="2 3">
    <name type="scientific">Chitinophaga horti</name>
    <dbReference type="NCBI Taxonomy" id="2920382"/>
    <lineage>
        <taxon>Bacteria</taxon>
        <taxon>Pseudomonadati</taxon>
        <taxon>Bacteroidota</taxon>
        <taxon>Chitinophagia</taxon>
        <taxon>Chitinophagales</taxon>
        <taxon>Chitinophagaceae</taxon>
        <taxon>Chitinophaga</taxon>
    </lineage>
</organism>
<keyword evidence="3" id="KW-1185">Reference proteome</keyword>
<protein>
    <submittedName>
        <fullName evidence="2">DUF6452 family protein</fullName>
    </submittedName>
</protein>
<evidence type="ECO:0000256" key="1">
    <source>
        <dbReference type="SAM" id="SignalP"/>
    </source>
</evidence>
<dbReference type="Proteomes" id="UP001162741">
    <property type="component" value="Chromosome"/>
</dbReference>
<evidence type="ECO:0000313" key="2">
    <source>
        <dbReference type="EMBL" id="UYQ92242.1"/>
    </source>
</evidence>
<dbReference type="EMBL" id="CP107006">
    <property type="protein sequence ID" value="UYQ92242.1"/>
    <property type="molecule type" value="Genomic_DNA"/>
</dbReference>
<dbReference type="PROSITE" id="PS51257">
    <property type="entry name" value="PROKAR_LIPOPROTEIN"/>
    <property type="match status" value="1"/>
</dbReference>